<dbReference type="PANTHER" id="PTHR43143">
    <property type="entry name" value="METALLOPHOSPHOESTERASE, CALCINEURIN SUPERFAMILY"/>
    <property type="match status" value="1"/>
</dbReference>
<evidence type="ECO:0000313" key="3">
    <source>
        <dbReference type="EMBL" id="OXM87778.1"/>
    </source>
</evidence>
<name>A0A229UWI2_9BACL</name>
<dbReference type="InterPro" id="IPR004843">
    <property type="entry name" value="Calcineurin-like_PHP"/>
</dbReference>
<evidence type="ECO:0000259" key="2">
    <source>
        <dbReference type="Pfam" id="PF00149"/>
    </source>
</evidence>
<sequence>MNTWSITLALLLGFLSNPSAPAAVTEPTPAPTPAYAQPVEQLRLSFPVVSDIHIQADDKNSHNKLKAALQDLQELRPQADALIINGDLTDGKPSDYKKLTELLNTSPHPSLIWSSIGNHEFYKAWYDARGRWNPDGFPNGETESASIHRFLQFNGESSVYYDKQLNGYHFIFLGSEQYRQSDPNNNEDAYLSAEQLNWLKQTLQKDAGKPQPVFIFLHQPLPDTVAGTSNFINNRAIVQHQELKKILSEYPQAIFFTGHTHWELKSPNTLAKGAFTMVNTSSLEQPWTNDATGAGQQASPSASEGLVVDVYNNKVVIRGRDFEAKQWVPEAQFTVPAAAPQTAP</sequence>
<dbReference type="OrthoDB" id="1645838at2"/>
<dbReference type="InterPro" id="IPR029052">
    <property type="entry name" value="Metallo-depent_PP-like"/>
</dbReference>
<organism evidence="3 4">
    <name type="scientific">Paenibacillus rigui</name>
    <dbReference type="NCBI Taxonomy" id="554312"/>
    <lineage>
        <taxon>Bacteria</taxon>
        <taxon>Bacillati</taxon>
        <taxon>Bacillota</taxon>
        <taxon>Bacilli</taxon>
        <taxon>Bacillales</taxon>
        <taxon>Paenibacillaceae</taxon>
        <taxon>Paenibacillus</taxon>
    </lineage>
</organism>
<dbReference type="EMBL" id="NMQW01000002">
    <property type="protein sequence ID" value="OXM87778.1"/>
    <property type="molecule type" value="Genomic_DNA"/>
</dbReference>
<keyword evidence="3" id="KW-0378">Hydrolase</keyword>
<comment type="caution">
    <text evidence="3">The sequence shown here is derived from an EMBL/GenBank/DDBJ whole genome shotgun (WGS) entry which is preliminary data.</text>
</comment>
<dbReference type="SUPFAM" id="SSF56300">
    <property type="entry name" value="Metallo-dependent phosphatases"/>
    <property type="match status" value="1"/>
</dbReference>
<keyword evidence="1" id="KW-0732">Signal</keyword>
<dbReference type="PANTHER" id="PTHR43143:SF1">
    <property type="entry name" value="SERINE_THREONINE-PROTEIN PHOSPHATASE CPPED1"/>
    <property type="match status" value="1"/>
</dbReference>
<accession>A0A229UWI2</accession>
<dbReference type="Pfam" id="PF00149">
    <property type="entry name" value="Metallophos"/>
    <property type="match status" value="1"/>
</dbReference>
<protein>
    <submittedName>
        <fullName evidence="3">Phosphohydrolase</fullName>
    </submittedName>
</protein>
<feature type="domain" description="Calcineurin-like phosphoesterase" evidence="2">
    <location>
        <begin position="48"/>
        <end position="262"/>
    </location>
</feature>
<dbReference type="Gene3D" id="3.60.21.10">
    <property type="match status" value="1"/>
</dbReference>
<proteinExistence type="predicted"/>
<gene>
    <name evidence="3" type="ORF">CF651_01275</name>
</gene>
<evidence type="ECO:0000313" key="4">
    <source>
        <dbReference type="Proteomes" id="UP000215509"/>
    </source>
</evidence>
<keyword evidence="4" id="KW-1185">Reference proteome</keyword>
<reference evidence="3 4" key="1">
    <citation type="submission" date="2017-07" db="EMBL/GenBank/DDBJ databases">
        <title>Genome sequencing and assembly of Paenibacillus rigui.</title>
        <authorList>
            <person name="Mayilraj S."/>
        </authorList>
    </citation>
    <scope>NUCLEOTIDE SEQUENCE [LARGE SCALE GENOMIC DNA]</scope>
    <source>
        <strain evidence="3 4">JCM 16352</strain>
    </source>
</reference>
<dbReference type="InterPro" id="IPR051918">
    <property type="entry name" value="STPP_CPPED1"/>
</dbReference>
<feature type="signal peptide" evidence="1">
    <location>
        <begin position="1"/>
        <end position="22"/>
    </location>
</feature>
<dbReference type="RefSeq" id="WP_094013028.1">
    <property type="nucleotide sequence ID" value="NZ_NMQW01000002.1"/>
</dbReference>
<dbReference type="AlphaFoldDB" id="A0A229UWI2"/>
<dbReference type="Proteomes" id="UP000215509">
    <property type="component" value="Unassembled WGS sequence"/>
</dbReference>
<evidence type="ECO:0000256" key="1">
    <source>
        <dbReference type="SAM" id="SignalP"/>
    </source>
</evidence>
<dbReference type="GO" id="GO:0016787">
    <property type="term" value="F:hydrolase activity"/>
    <property type="evidence" value="ECO:0007669"/>
    <property type="project" value="UniProtKB-KW"/>
</dbReference>
<feature type="chain" id="PRO_5012917916" evidence="1">
    <location>
        <begin position="23"/>
        <end position="344"/>
    </location>
</feature>